<dbReference type="Pfam" id="PF02036">
    <property type="entry name" value="SCP2"/>
    <property type="match status" value="1"/>
</dbReference>
<dbReference type="AlphaFoldDB" id="A0A285U2I5"/>
<dbReference type="PANTHER" id="PTHR10094:SF25">
    <property type="entry name" value="SCP2 STEROL-BINDING DOMAIN-CONTAINING PROTEIN 1"/>
    <property type="match status" value="1"/>
</dbReference>
<sequence>MSVVAINNLIEKIDQDGSGLKGYENIIQFEFTDQGEKYSVQFLGDKAVLIENVERAACVVQITSENFEKLVAGELNPQTAFFFGKIKAKGDLSQLLKLSSILDYYQK</sequence>
<evidence type="ECO:0000259" key="1">
    <source>
        <dbReference type="Pfam" id="PF02036"/>
    </source>
</evidence>
<dbReference type="OrthoDB" id="9804656at2"/>
<keyword evidence="3" id="KW-1185">Reference proteome</keyword>
<proteinExistence type="predicted"/>
<dbReference type="EMBL" id="OBQC01000002">
    <property type="protein sequence ID" value="SOC35887.1"/>
    <property type="molecule type" value="Genomic_DNA"/>
</dbReference>
<reference evidence="3" key="1">
    <citation type="submission" date="2017-08" db="EMBL/GenBank/DDBJ databases">
        <authorList>
            <person name="Varghese N."/>
            <person name="Submissions S."/>
        </authorList>
    </citation>
    <scope>NUCLEOTIDE SEQUENCE [LARGE SCALE GENOMIC DNA]</scope>
    <source>
        <strain evidence="3">JC23</strain>
    </source>
</reference>
<organism evidence="2 3">
    <name type="scientific">Ureibacillus acetophenoni</name>
    <dbReference type="NCBI Taxonomy" id="614649"/>
    <lineage>
        <taxon>Bacteria</taxon>
        <taxon>Bacillati</taxon>
        <taxon>Bacillota</taxon>
        <taxon>Bacilli</taxon>
        <taxon>Bacillales</taxon>
        <taxon>Caryophanaceae</taxon>
        <taxon>Ureibacillus</taxon>
    </lineage>
</organism>
<feature type="domain" description="SCP2" evidence="1">
    <location>
        <begin position="7"/>
        <end position="103"/>
    </location>
</feature>
<dbReference type="SUPFAM" id="SSF55718">
    <property type="entry name" value="SCP-like"/>
    <property type="match status" value="1"/>
</dbReference>
<dbReference type="Gene3D" id="3.30.1050.10">
    <property type="entry name" value="SCP2 sterol-binding domain"/>
    <property type="match status" value="1"/>
</dbReference>
<evidence type="ECO:0000313" key="2">
    <source>
        <dbReference type="EMBL" id="SOC35887.1"/>
    </source>
</evidence>
<evidence type="ECO:0000313" key="3">
    <source>
        <dbReference type="Proteomes" id="UP000219252"/>
    </source>
</evidence>
<gene>
    <name evidence="2" type="ORF">SAMN05877842_10214</name>
</gene>
<dbReference type="Proteomes" id="UP000219252">
    <property type="component" value="Unassembled WGS sequence"/>
</dbReference>
<accession>A0A285U2I5</accession>
<protein>
    <submittedName>
        <fullName evidence="2">Putative sterol carrier protein</fullName>
    </submittedName>
</protein>
<dbReference type="GO" id="GO:0005829">
    <property type="term" value="C:cytosol"/>
    <property type="evidence" value="ECO:0007669"/>
    <property type="project" value="TreeGrafter"/>
</dbReference>
<dbReference type="InterPro" id="IPR003033">
    <property type="entry name" value="SCP2_sterol-bd_dom"/>
</dbReference>
<dbReference type="InterPro" id="IPR036527">
    <property type="entry name" value="SCP2_sterol-bd_dom_sf"/>
</dbReference>
<name>A0A285U2I5_9BACL</name>
<dbReference type="RefSeq" id="WP_097148113.1">
    <property type="nucleotide sequence ID" value="NZ_OBQC01000002.1"/>
</dbReference>
<dbReference type="PANTHER" id="PTHR10094">
    <property type="entry name" value="STEROL CARRIER PROTEIN 2 SCP-2 FAMILY PROTEIN"/>
    <property type="match status" value="1"/>
</dbReference>